<feature type="transmembrane region" description="Helical" evidence="6">
    <location>
        <begin position="386"/>
        <end position="408"/>
    </location>
</feature>
<evidence type="ECO:0000313" key="9">
    <source>
        <dbReference type="EMBL" id="OGE74375.1"/>
    </source>
</evidence>
<feature type="transmembrane region" description="Helical" evidence="6">
    <location>
        <begin position="415"/>
        <end position="433"/>
    </location>
</feature>
<keyword evidence="3 6" id="KW-0812">Transmembrane</keyword>
<sequence>MPKSKIFLIFCIAFIVGVFFGRFINYQIMAILAMIFIIAGTIAFRNQRVLILAIAGIIALLGSLRFATDYRQNDLEQFYDQELVLQGVIVEEPDVRSDKTFLTVGKLIINNQQLESKILLRVSRFPEYEYGQMINFEGKILEPKEFEDFSYKNYLSRYGIDAVVYNPKIFEIEEGFGNPVRALLIQIKKKFTHRLEILLPEPQNSFLAGILVGMRKTIPQDLLDSLSITGTTHVIAISGFNITIIASAINWFLIFFFNRRISFILALVTIVLFVIMVGASASAVRAGIMGILGMLALNIGRRKNINNALALTAAVMVAINPQILHFDLGFLLSFAALMGLVFIGPILTQYFCRVPKFINFYLVPSTAAYIATLPIILIYFSRLSAVAIPVNVLILYFIPLAMLFGFLAAFLPYPFIWLAWGVLTYVLTVVEWASKIPWASFSFSTNWYVGAVYYILLIGLIWLWNQKQNNSQPL</sequence>
<keyword evidence="2" id="KW-1003">Cell membrane</keyword>
<feature type="transmembrane region" description="Helical" evidence="6">
    <location>
        <begin position="305"/>
        <end position="324"/>
    </location>
</feature>
<evidence type="ECO:0000256" key="2">
    <source>
        <dbReference type="ARBA" id="ARBA00022475"/>
    </source>
</evidence>
<feature type="transmembrane region" description="Helical" evidence="6">
    <location>
        <begin position="360"/>
        <end position="380"/>
    </location>
</feature>
<evidence type="ECO:0000256" key="6">
    <source>
        <dbReference type="SAM" id="Phobius"/>
    </source>
</evidence>
<feature type="domain" description="ComEC/Rec2-related protein" evidence="7">
    <location>
        <begin position="211"/>
        <end position="466"/>
    </location>
</feature>
<dbReference type="PANTHER" id="PTHR30619">
    <property type="entry name" value="DNA INTERNALIZATION/COMPETENCE PROTEIN COMEC/REC2"/>
    <property type="match status" value="1"/>
</dbReference>
<evidence type="ECO:0000256" key="1">
    <source>
        <dbReference type="ARBA" id="ARBA00004651"/>
    </source>
</evidence>
<feature type="transmembrane region" description="Helical" evidence="6">
    <location>
        <begin position="445"/>
        <end position="464"/>
    </location>
</feature>
<dbReference type="Pfam" id="PF13567">
    <property type="entry name" value="DUF4131"/>
    <property type="match status" value="1"/>
</dbReference>
<evidence type="ECO:0000256" key="3">
    <source>
        <dbReference type="ARBA" id="ARBA00022692"/>
    </source>
</evidence>
<feature type="transmembrane region" description="Helical" evidence="6">
    <location>
        <begin position="330"/>
        <end position="348"/>
    </location>
</feature>
<dbReference type="InterPro" id="IPR025405">
    <property type="entry name" value="DUF4131"/>
</dbReference>
<dbReference type="PANTHER" id="PTHR30619:SF7">
    <property type="entry name" value="BETA-LACTAMASE DOMAIN PROTEIN"/>
    <property type="match status" value="1"/>
</dbReference>
<keyword evidence="5 6" id="KW-0472">Membrane</keyword>
<evidence type="ECO:0000256" key="5">
    <source>
        <dbReference type="ARBA" id="ARBA00023136"/>
    </source>
</evidence>
<name>A0A1F5N9R1_9BACT</name>
<evidence type="ECO:0000256" key="4">
    <source>
        <dbReference type="ARBA" id="ARBA00022989"/>
    </source>
</evidence>
<feature type="transmembrane region" description="Helical" evidence="6">
    <location>
        <begin position="6"/>
        <end position="23"/>
    </location>
</feature>
<reference evidence="9 10" key="1">
    <citation type="journal article" date="2016" name="Nat. Commun.">
        <title>Thousands of microbial genomes shed light on interconnected biogeochemical processes in an aquifer system.</title>
        <authorList>
            <person name="Anantharaman K."/>
            <person name="Brown C.T."/>
            <person name="Hug L.A."/>
            <person name="Sharon I."/>
            <person name="Castelle C.J."/>
            <person name="Probst A.J."/>
            <person name="Thomas B.C."/>
            <person name="Singh A."/>
            <person name="Wilkins M.J."/>
            <person name="Karaoz U."/>
            <person name="Brodie E.L."/>
            <person name="Williams K.H."/>
            <person name="Hubbard S.S."/>
            <person name="Banfield J.F."/>
        </authorList>
    </citation>
    <scope>NUCLEOTIDE SEQUENCE [LARGE SCALE GENOMIC DNA]</scope>
</reference>
<evidence type="ECO:0008006" key="11">
    <source>
        <dbReference type="Google" id="ProtNLM"/>
    </source>
</evidence>
<dbReference type="Pfam" id="PF03772">
    <property type="entry name" value="Competence"/>
    <property type="match status" value="1"/>
</dbReference>
<evidence type="ECO:0000259" key="8">
    <source>
        <dbReference type="Pfam" id="PF13567"/>
    </source>
</evidence>
<dbReference type="InterPro" id="IPR004477">
    <property type="entry name" value="ComEC_N"/>
</dbReference>
<proteinExistence type="predicted"/>
<protein>
    <recommendedName>
        <fullName evidence="11">ComEC/Rec2-related protein domain-containing protein</fullName>
    </recommendedName>
</protein>
<dbReference type="GO" id="GO:0005886">
    <property type="term" value="C:plasma membrane"/>
    <property type="evidence" value="ECO:0007669"/>
    <property type="project" value="UniProtKB-SubCell"/>
</dbReference>
<evidence type="ECO:0000313" key="10">
    <source>
        <dbReference type="Proteomes" id="UP000177610"/>
    </source>
</evidence>
<feature type="domain" description="DUF4131" evidence="8">
    <location>
        <begin position="27"/>
        <end position="168"/>
    </location>
</feature>
<feature type="transmembrane region" description="Helical" evidence="6">
    <location>
        <begin position="263"/>
        <end position="284"/>
    </location>
</feature>
<accession>A0A1F5N9R1</accession>
<feature type="transmembrane region" description="Helical" evidence="6">
    <location>
        <begin position="50"/>
        <end position="68"/>
    </location>
</feature>
<comment type="subcellular location">
    <subcellularLocation>
        <location evidence="1">Cell membrane</location>
        <topology evidence="1">Multi-pass membrane protein</topology>
    </subcellularLocation>
</comment>
<feature type="transmembrane region" description="Helical" evidence="6">
    <location>
        <begin position="234"/>
        <end position="257"/>
    </location>
</feature>
<dbReference type="NCBIfam" id="TIGR00360">
    <property type="entry name" value="ComEC_N-term"/>
    <property type="match status" value="1"/>
</dbReference>
<evidence type="ECO:0000259" key="7">
    <source>
        <dbReference type="Pfam" id="PF03772"/>
    </source>
</evidence>
<dbReference type="Proteomes" id="UP000177610">
    <property type="component" value="Unassembled WGS sequence"/>
</dbReference>
<keyword evidence="4 6" id="KW-1133">Transmembrane helix</keyword>
<dbReference type="InterPro" id="IPR052159">
    <property type="entry name" value="Competence_DNA_uptake"/>
</dbReference>
<organism evidence="9 10">
    <name type="scientific">Candidatus Doudnabacteria bacterium RIFCSPHIGHO2_01_FULL_41_86</name>
    <dbReference type="NCBI Taxonomy" id="1817821"/>
    <lineage>
        <taxon>Bacteria</taxon>
        <taxon>Candidatus Doudnaibacteriota</taxon>
    </lineage>
</organism>
<feature type="transmembrane region" description="Helical" evidence="6">
    <location>
        <begin position="28"/>
        <end position="44"/>
    </location>
</feature>
<dbReference type="EMBL" id="MFEH01000001">
    <property type="protein sequence ID" value="OGE74375.1"/>
    <property type="molecule type" value="Genomic_DNA"/>
</dbReference>
<dbReference type="STRING" id="1817821.A2717_02435"/>
<comment type="caution">
    <text evidence="9">The sequence shown here is derived from an EMBL/GenBank/DDBJ whole genome shotgun (WGS) entry which is preliminary data.</text>
</comment>
<dbReference type="AlphaFoldDB" id="A0A1F5N9R1"/>
<gene>
    <name evidence="9" type="ORF">A2717_02435</name>
</gene>